<organism evidence="1 2">
    <name type="scientific">Saltatorellus ferox</name>
    <dbReference type="NCBI Taxonomy" id="2528018"/>
    <lineage>
        <taxon>Bacteria</taxon>
        <taxon>Pseudomonadati</taxon>
        <taxon>Planctomycetota</taxon>
        <taxon>Planctomycetia</taxon>
        <taxon>Planctomycetia incertae sedis</taxon>
        <taxon>Saltatorellus</taxon>
    </lineage>
</organism>
<gene>
    <name evidence="1" type="ORF">Poly30_40090</name>
</gene>
<dbReference type="EMBL" id="CP036434">
    <property type="protein sequence ID" value="QDV08462.1"/>
    <property type="molecule type" value="Genomic_DNA"/>
</dbReference>
<dbReference type="Proteomes" id="UP000320390">
    <property type="component" value="Chromosome"/>
</dbReference>
<evidence type="ECO:0000313" key="2">
    <source>
        <dbReference type="Proteomes" id="UP000320390"/>
    </source>
</evidence>
<protein>
    <submittedName>
        <fullName evidence="1">Uncharacterized protein</fullName>
    </submittedName>
</protein>
<dbReference type="RefSeq" id="WP_145201162.1">
    <property type="nucleotide sequence ID" value="NZ_CP036434.1"/>
</dbReference>
<reference evidence="1 2" key="1">
    <citation type="submission" date="2019-02" db="EMBL/GenBank/DDBJ databases">
        <title>Deep-cultivation of Planctomycetes and their phenomic and genomic characterization uncovers novel biology.</title>
        <authorList>
            <person name="Wiegand S."/>
            <person name="Jogler M."/>
            <person name="Boedeker C."/>
            <person name="Pinto D."/>
            <person name="Vollmers J."/>
            <person name="Rivas-Marin E."/>
            <person name="Kohn T."/>
            <person name="Peeters S.H."/>
            <person name="Heuer A."/>
            <person name="Rast P."/>
            <person name="Oberbeckmann S."/>
            <person name="Bunk B."/>
            <person name="Jeske O."/>
            <person name="Meyerdierks A."/>
            <person name="Storesund J.E."/>
            <person name="Kallscheuer N."/>
            <person name="Luecker S."/>
            <person name="Lage O.M."/>
            <person name="Pohl T."/>
            <person name="Merkel B.J."/>
            <person name="Hornburger P."/>
            <person name="Mueller R.-W."/>
            <person name="Bruemmer F."/>
            <person name="Labrenz M."/>
            <person name="Spormann A.M."/>
            <person name="Op den Camp H."/>
            <person name="Overmann J."/>
            <person name="Amann R."/>
            <person name="Jetten M.S.M."/>
            <person name="Mascher T."/>
            <person name="Medema M.H."/>
            <person name="Devos D.P."/>
            <person name="Kaster A.-K."/>
            <person name="Ovreas L."/>
            <person name="Rohde M."/>
            <person name="Galperin M.Y."/>
            <person name="Jogler C."/>
        </authorList>
    </citation>
    <scope>NUCLEOTIDE SEQUENCE [LARGE SCALE GENOMIC DNA]</scope>
    <source>
        <strain evidence="1 2">Poly30</strain>
    </source>
</reference>
<dbReference type="AlphaFoldDB" id="A0A518EWJ4"/>
<proteinExistence type="predicted"/>
<keyword evidence="2" id="KW-1185">Reference proteome</keyword>
<evidence type="ECO:0000313" key="1">
    <source>
        <dbReference type="EMBL" id="QDV08462.1"/>
    </source>
</evidence>
<accession>A0A518EWJ4</accession>
<sequence>MEEQEFPSRASEVVAVEASPRLRDVPRPARGFRSGPMAAVVATVAIVAATALPGPPRLTPAPVTPSPIVLSLAPEVMPDLETVGTLSLGGALTRFSLDTQGDGPVWAEREDGSAALSVRLVADEDPATYLEGILDFRHRSSAEALRGGSAELFSASVSDFPGFSPTLRVVGGEPYVDVYGSLAGLLVGGGALEGTSVEIRNVPGTLVRRGAWGSALKGRALNYGDTVFARVVWLREARGGSMAIDDAGEGSLGLSLVASHGASTR</sequence>
<name>A0A518EWJ4_9BACT</name>